<dbReference type="EC" id="3.5.1.-" evidence="2"/>
<comment type="caution">
    <text evidence="2">The sequence shown here is derived from an EMBL/GenBank/DDBJ whole genome shotgun (WGS) entry which is preliminary data.</text>
</comment>
<dbReference type="EMBL" id="JBHSBH010000013">
    <property type="protein sequence ID" value="MFC3998280.1"/>
    <property type="molecule type" value="Genomic_DNA"/>
</dbReference>
<dbReference type="InterPro" id="IPR003737">
    <property type="entry name" value="GlcNAc_PI_deacetylase-related"/>
</dbReference>
<dbReference type="Pfam" id="PF02585">
    <property type="entry name" value="PIG-L"/>
    <property type="match status" value="1"/>
</dbReference>
<keyword evidence="3" id="KW-1185">Reference proteome</keyword>
<dbReference type="PANTHER" id="PTHR12993:SF29">
    <property type="entry name" value="BLR3841 PROTEIN"/>
    <property type="match status" value="1"/>
</dbReference>
<keyword evidence="2" id="KW-0378">Hydrolase</keyword>
<dbReference type="InterPro" id="IPR024078">
    <property type="entry name" value="LmbE-like_dom_sf"/>
</dbReference>
<protein>
    <submittedName>
        <fullName evidence="2">PIG-L deacetylase family protein</fullName>
        <ecNumber evidence="2">3.5.1.-</ecNumber>
    </submittedName>
</protein>
<name>A0ABV8FUA8_9ACTN</name>
<dbReference type="Proteomes" id="UP001595847">
    <property type="component" value="Unassembled WGS sequence"/>
</dbReference>
<dbReference type="SUPFAM" id="SSF102588">
    <property type="entry name" value="LmbE-like"/>
    <property type="match status" value="1"/>
</dbReference>
<sequence length="237" mass="26172">MTIDWARQRILVLAPHPDDETLGCGGLISKAKAAGAEVYVQFLTVGDTADHSPRGFSTAGERYAEIKEVADHFRWDGWHIAFPGDDHHLRLDRLPRFELVDAIERHSPLSIATLEPTVVLAPHRSSYNQDHQAAAEAAHTALRPSDARRRHHPAIVLTYEEAADLWNSGALPPPGLLVKLAEADLEAKLAAMRLYGTQIHDHPHTRSEPTLRSLAVLRGMQGGVALAEGYHVLRWLA</sequence>
<accession>A0ABV8FUA8</accession>
<evidence type="ECO:0000313" key="3">
    <source>
        <dbReference type="Proteomes" id="UP001595847"/>
    </source>
</evidence>
<gene>
    <name evidence="2" type="ORF">ACFOVU_20310</name>
</gene>
<evidence type="ECO:0000256" key="1">
    <source>
        <dbReference type="ARBA" id="ARBA00022833"/>
    </source>
</evidence>
<proteinExistence type="predicted"/>
<reference evidence="3" key="1">
    <citation type="journal article" date="2019" name="Int. J. Syst. Evol. Microbiol.">
        <title>The Global Catalogue of Microorganisms (GCM) 10K type strain sequencing project: providing services to taxonomists for standard genome sequencing and annotation.</title>
        <authorList>
            <consortium name="The Broad Institute Genomics Platform"/>
            <consortium name="The Broad Institute Genome Sequencing Center for Infectious Disease"/>
            <person name="Wu L."/>
            <person name="Ma J."/>
        </authorList>
    </citation>
    <scope>NUCLEOTIDE SEQUENCE [LARGE SCALE GENOMIC DNA]</scope>
    <source>
        <strain evidence="3">TBRC 1826</strain>
    </source>
</reference>
<keyword evidence="1" id="KW-0862">Zinc</keyword>
<dbReference type="PANTHER" id="PTHR12993">
    <property type="entry name" value="N-ACETYLGLUCOSAMINYL-PHOSPHATIDYLINOSITOL DE-N-ACETYLASE-RELATED"/>
    <property type="match status" value="1"/>
</dbReference>
<dbReference type="RefSeq" id="WP_378536004.1">
    <property type="nucleotide sequence ID" value="NZ_JBHSBH010000013.1"/>
</dbReference>
<dbReference type="GO" id="GO:0016787">
    <property type="term" value="F:hydrolase activity"/>
    <property type="evidence" value="ECO:0007669"/>
    <property type="project" value="UniProtKB-KW"/>
</dbReference>
<evidence type="ECO:0000313" key="2">
    <source>
        <dbReference type="EMBL" id="MFC3998280.1"/>
    </source>
</evidence>
<organism evidence="2 3">
    <name type="scientific">Nocardiopsis sediminis</name>
    <dbReference type="NCBI Taxonomy" id="1778267"/>
    <lineage>
        <taxon>Bacteria</taxon>
        <taxon>Bacillati</taxon>
        <taxon>Actinomycetota</taxon>
        <taxon>Actinomycetes</taxon>
        <taxon>Streptosporangiales</taxon>
        <taxon>Nocardiopsidaceae</taxon>
        <taxon>Nocardiopsis</taxon>
    </lineage>
</organism>
<dbReference type="Gene3D" id="3.40.50.10320">
    <property type="entry name" value="LmbE-like"/>
    <property type="match status" value="1"/>
</dbReference>